<feature type="transmembrane region" description="Helical" evidence="1">
    <location>
        <begin position="12"/>
        <end position="35"/>
    </location>
</feature>
<evidence type="ECO:0000313" key="3">
    <source>
        <dbReference type="Proteomes" id="UP000006054"/>
    </source>
</evidence>
<dbReference type="KEGG" id="fli:Fleli_0403"/>
<name>I4AFZ4_BERLS</name>
<reference evidence="3" key="1">
    <citation type="submission" date="2012-06" db="EMBL/GenBank/DDBJ databases">
        <title>The complete genome of Flexibacter litoralis DSM 6794.</title>
        <authorList>
            <person name="Lucas S."/>
            <person name="Copeland A."/>
            <person name="Lapidus A."/>
            <person name="Glavina del Rio T."/>
            <person name="Dalin E."/>
            <person name="Tice H."/>
            <person name="Bruce D."/>
            <person name="Goodwin L."/>
            <person name="Pitluck S."/>
            <person name="Peters L."/>
            <person name="Ovchinnikova G."/>
            <person name="Lu M."/>
            <person name="Kyrpides N."/>
            <person name="Mavromatis K."/>
            <person name="Ivanova N."/>
            <person name="Brettin T."/>
            <person name="Detter J.C."/>
            <person name="Han C."/>
            <person name="Larimer F."/>
            <person name="Land M."/>
            <person name="Hauser L."/>
            <person name="Markowitz V."/>
            <person name="Cheng J.-F."/>
            <person name="Hugenholtz P."/>
            <person name="Woyke T."/>
            <person name="Wu D."/>
            <person name="Spring S."/>
            <person name="Lang E."/>
            <person name="Kopitz M."/>
            <person name="Brambilla E."/>
            <person name="Klenk H.-P."/>
            <person name="Eisen J.A."/>
        </authorList>
    </citation>
    <scope>NUCLEOTIDE SEQUENCE [LARGE SCALE GENOMIC DNA]</scope>
    <source>
        <strain evidence="3">ATCC 23117 / DSM 6794 / NBRC 15988 / NCIMB 1366 / Sio-4</strain>
    </source>
</reference>
<dbReference type="EMBL" id="CP003345">
    <property type="protein sequence ID" value="AFM02879.1"/>
    <property type="molecule type" value="Genomic_DNA"/>
</dbReference>
<dbReference type="Proteomes" id="UP000006054">
    <property type="component" value="Chromosome"/>
</dbReference>
<keyword evidence="1" id="KW-1133">Transmembrane helix</keyword>
<evidence type="ECO:0000313" key="2">
    <source>
        <dbReference type="EMBL" id="AFM02879.1"/>
    </source>
</evidence>
<protein>
    <submittedName>
        <fullName evidence="2">Uncharacterized protein</fullName>
    </submittedName>
</protein>
<keyword evidence="1" id="KW-0472">Membrane</keyword>
<dbReference type="AlphaFoldDB" id="I4AFZ4"/>
<dbReference type="HOGENOM" id="CLU_1577476_0_0_10"/>
<keyword evidence="1" id="KW-0812">Transmembrane</keyword>
<accession>I4AFZ4</accession>
<organism evidence="2 3">
    <name type="scientific">Bernardetia litoralis (strain ATCC 23117 / DSM 6794 / NBRC 15988 / NCIMB 1366 / Fx l1 / Sio-4)</name>
    <name type="common">Flexibacter litoralis</name>
    <dbReference type="NCBI Taxonomy" id="880071"/>
    <lineage>
        <taxon>Bacteria</taxon>
        <taxon>Pseudomonadati</taxon>
        <taxon>Bacteroidota</taxon>
        <taxon>Cytophagia</taxon>
        <taxon>Cytophagales</taxon>
        <taxon>Bernardetiaceae</taxon>
        <taxon>Bernardetia</taxon>
    </lineage>
</organism>
<feature type="transmembrane region" description="Helical" evidence="1">
    <location>
        <begin position="47"/>
        <end position="66"/>
    </location>
</feature>
<proteinExistence type="predicted"/>
<evidence type="ECO:0000256" key="1">
    <source>
        <dbReference type="SAM" id="Phobius"/>
    </source>
</evidence>
<gene>
    <name evidence="2" type="ordered locus">Fleli_0403</name>
</gene>
<dbReference type="eggNOG" id="ENOG502ZKJ1">
    <property type="taxonomic scope" value="Bacteria"/>
</dbReference>
<keyword evidence="3" id="KW-1185">Reference proteome</keyword>
<sequence length="183" mass="21547">MILLDKLLSYYFNFGWISFPLAFLGGIILIFTSVANLNNKPKKIYKIIGNTLILQLFIIFFSMLFLKQLFREMVSKELIRNIKLTSSTIKGKNINLQETQVKLLIQYISSKKEIKPHHSSPTRKTTLYFINQLDTSIISLYQDSEIKKEFHIYWDKYDHVKELELKRIHINDKDLLDVLAPFG</sequence>